<dbReference type="Pfam" id="PF11699">
    <property type="entry name" value="CENP-C_C"/>
    <property type="match status" value="1"/>
</dbReference>
<feature type="compositionally biased region" description="Basic and acidic residues" evidence="1">
    <location>
        <begin position="431"/>
        <end position="451"/>
    </location>
</feature>
<feature type="compositionally biased region" description="Basic and acidic residues" evidence="1">
    <location>
        <begin position="222"/>
        <end position="231"/>
    </location>
</feature>
<keyword evidence="3" id="KW-1185">Reference proteome</keyword>
<evidence type="ECO:0000313" key="4">
    <source>
        <dbReference type="RefSeq" id="XP_034056346.1"/>
    </source>
</evidence>
<gene>
    <name evidence="4" type="primary">LOC117535843</name>
</gene>
<evidence type="ECO:0000313" key="3">
    <source>
        <dbReference type="Proteomes" id="UP000515161"/>
    </source>
</evidence>
<feature type="compositionally biased region" description="Basic residues" evidence="1">
    <location>
        <begin position="623"/>
        <end position="634"/>
    </location>
</feature>
<accession>A0A6P8SZP3</accession>
<sequence length="906" mass="101493">METKLPTLMRPKKKLCYFTKKESPTEKVEGLLRMEDIDRMFDDLDPACDDLLPSSSRYMTFNVEANQREREASTGPQKGKLMGTIPKGHMGPKGDKIHPSRSPSPELVFDQDIPFKAHMPAKTSSPIETNMAVKALNIEKDRAVSPLLFACEDEGDAKTEPPPNGHVTEESIDFEFGSPPSKVVLSRPKMSSQQKKVEEACKKTRTLNKNPPQKPQTPVVEVQRKTPRIEMVDPPAAAVRREPELAAPEKTIETVPEQPLVEPVRVQKNIAAFIQKLRDAAQSKPACTRKSASPVKVPTPPPEPEDDFLILEDDAAPFWVSIRSKTAKKQKWSGTTSIVKGSVTDKSTKGSSVETQQEPEETERKPRGPSGKRKTKEKKNEVTEADRAEEELPGPEEPPVDSIDEKKPNKKKKKQRLKKVPSEDSDEEEEPPKTSKETREDEPAVRIDKKALNSKTLKYAKMIRAKPMKRGKKVRQGSDGETDKASKKQGPSGEEVGATDLGALSDEDLADAKRDQNNKLPLVSEGSSPDDSLTLRRRRRPPGEWWMNLSPEETTGEKPFPKVYHRVSSKKKAPQRKEPQRKEPQRKEPLKAVRQGKRPPGSWWAVPDVCEDVESVSPQQQKPKPRKERKKRTRSPPPPKESSSVPLLNPQSPVKRSRAASEDMLSSNETPSVGRGRMKRWKEPEYPVEEIPPADGSIFSTPNDLIHHSTPEDEGPQRYSVDRSKLLRSGPSSMIVLDQLEYEEDSSILQNSTVQAALSLSDLCAPPLKPMTLLTQDKVNLAEWFTNLWALPVKVESTEIFPDQFEWFCYQGRVIGLTMDINSESFCNGKMLLGSFMKKPLWVDHSAATVFNLLTSSVSVTINGRESRFNPGKSFMVPCGSAYSIQNVCAQPAVLYFTRMITESFE</sequence>
<proteinExistence type="predicted"/>
<feature type="region of interest" description="Disordered" evidence="1">
    <location>
        <begin position="323"/>
        <end position="680"/>
    </location>
</feature>
<dbReference type="AlphaFoldDB" id="A0A6P8SZP3"/>
<evidence type="ECO:0000259" key="2">
    <source>
        <dbReference type="Pfam" id="PF11699"/>
    </source>
</evidence>
<reference evidence="4" key="1">
    <citation type="submission" date="2025-08" db="UniProtKB">
        <authorList>
            <consortium name="RefSeq"/>
        </authorList>
    </citation>
    <scope>IDENTIFICATION</scope>
</reference>
<feature type="compositionally biased region" description="Basic residues" evidence="1">
    <location>
        <begin position="461"/>
        <end position="475"/>
    </location>
</feature>
<feature type="region of interest" description="Disordered" evidence="1">
    <location>
        <begin position="65"/>
        <end position="108"/>
    </location>
</feature>
<protein>
    <submittedName>
        <fullName evidence="4">Serine/arginine repetitive matrix protein 1-like isoform X5</fullName>
    </submittedName>
</protein>
<organism evidence="3 4">
    <name type="scientific">Gymnodraco acuticeps</name>
    <name type="common">Antarctic dragonfish</name>
    <dbReference type="NCBI Taxonomy" id="8218"/>
    <lineage>
        <taxon>Eukaryota</taxon>
        <taxon>Metazoa</taxon>
        <taxon>Chordata</taxon>
        <taxon>Craniata</taxon>
        <taxon>Vertebrata</taxon>
        <taxon>Euteleostomi</taxon>
        <taxon>Actinopterygii</taxon>
        <taxon>Neopterygii</taxon>
        <taxon>Teleostei</taxon>
        <taxon>Neoteleostei</taxon>
        <taxon>Acanthomorphata</taxon>
        <taxon>Eupercaria</taxon>
        <taxon>Perciformes</taxon>
        <taxon>Notothenioidei</taxon>
        <taxon>Bathydraconidae</taxon>
        <taxon>Gymnodraco</taxon>
    </lineage>
</organism>
<name>A0A6P8SZP3_GYMAC</name>
<feature type="compositionally biased region" description="Basic residues" evidence="1">
    <location>
        <begin position="408"/>
        <end position="419"/>
    </location>
</feature>
<dbReference type="Proteomes" id="UP000515161">
    <property type="component" value="Unplaced"/>
</dbReference>
<dbReference type="RefSeq" id="XP_034056346.1">
    <property type="nucleotide sequence ID" value="XM_034200455.1"/>
</dbReference>
<dbReference type="InterPro" id="IPR014710">
    <property type="entry name" value="RmlC-like_jellyroll"/>
</dbReference>
<feature type="region of interest" description="Disordered" evidence="1">
    <location>
        <begin position="281"/>
        <end position="308"/>
    </location>
</feature>
<dbReference type="InterPro" id="IPR025974">
    <property type="entry name" value="Mif2/CENP-C_cupin"/>
</dbReference>
<feature type="region of interest" description="Disordered" evidence="1">
    <location>
        <begin position="154"/>
        <end position="256"/>
    </location>
</feature>
<feature type="domain" description="Mif2/CENP-C cupin" evidence="2">
    <location>
        <begin position="822"/>
        <end position="898"/>
    </location>
</feature>
<evidence type="ECO:0000256" key="1">
    <source>
        <dbReference type="SAM" id="MobiDB-lite"/>
    </source>
</evidence>
<feature type="compositionally biased region" description="Basic and acidic residues" evidence="1">
    <location>
        <begin position="575"/>
        <end position="591"/>
    </location>
</feature>
<feature type="compositionally biased region" description="Basic and acidic residues" evidence="1">
    <location>
        <begin position="476"/>
        <end position="486"/>
    </location>
</feature>
<dbReference type="Gene3D" id="2.60.120.10">
    <property type="entry name" value="Jelly Rolls"/>
    <property type="match status" value="1"/>
</dbReference>
<feature type="compositionally biased region" description="Basic residues" evidence="1">
    <location>
        <begin position="563"/>
        <end position="574"/>
    </location>
</feature>
<dbReference type="GeneID" id="117535843"/>